<evidence type="ECO:0000313" key="3">
    <source>
        <dbReference type="Proteomes" id="UP001142292"/>
    </source>
</evidence>
<accession>A0ABQ5SWH1</accession>
<evidence type="ECO:0000313" key="2">
    <source>
        <dbReference type="EMBL" id="GLJ68179.1"/>
    </source>
</evidence>
<dbReference type="SUPFAM" id="SSF56219">
    <property type="entry name" value="DNase I-like"/>
    <property type="match status" value="1"/>
</dbReference>
<feature type="domain" description="Endonuclease/exonuclease/phosphatase" evidence="1">
    <location>
        <begin position="75"/>
        <end position="282"/>
    </location>
</feature>
<keyword evidence="3" id="KW-1185">Reference proteome</keyword>
<comment type="caution">
    <text evidence="2">The sequence shown here is derived from an EMBL/GenBank/DDBJ whole genome shotgun (WGS) entry which is preliminary data.</text>
</comment>
<dbReference type="SUPFAM" id="SSF56024">
    <property type="entry name" value="Phospholipase D/nuclease"/>
    <property type="match status" value="1"/>
</dbReference>
<dbReference type="InterPro" id="IPR036691">
    <property type="entry name" value="Endo/exonu/phosph_ase_sf"/>
</dbReference>
<reference evidence="2" key="1">
    <citation type="journal article" date="2014" name="Int. J. Syst. Evol. Microbiol.">
        <title>Complete genome of a new Firmicutes species belonging to the dominant human colonic microbiota ('Ruminococcus bicirculans') reveals two chromosomes and a selective capacity to utilize plant glucans.</title>
        <authorList>
            <consortium name="NISC Comparative Sequencing Program"/>
            <person name="Wegmann U."/>
            <person name="Louis P."/>
            <person name="Goesmann A."/>
            <person name="Henrissat B."/>
            <person name="Duncan S.H."/>
            <person name="Flint H.J."/>
        </authorList>
    </citation>
    <scope>NUCLEOTIDE SEQUENCE</scope>
    <source>
        <strain evidence="2">VKM Ac-1246</strain>
    </source>
</reference>
<gene>
    <name evidence="2" type="ORF">GCM10017579_22150</name>
</gene>
<proteinExistence type="predicted"/>
<dbReference type="Gene3D" id="3.60.10.10">
    <property type="entry name" value="Endonuclease/exonuclease/phosphatase"/>
    <property type="match status" value="1"/>
</dbReference>
<dbReference type="Proteomes" id="UP001142292">
    <property type="component" value="Unassembled WGS sequence"/>
</dbReference>
<dbReference type="Pfam" id="PF03372">
    <property type="entry name" value="Exo_endo_phos"/>
    <property type="match status" value="1"/>
</dbReference>
<dbReference type="InterPro" id="IPR005135">
    <property type="entry name" value="Endo/exonuclease/phosphatase"/>
</dbReference>
<organism evidence="2 3">
    <name type="scientific">Nocardioides luteus</name>
    <dbReference type="NCBI Taxonomy" id="1844"/>
    <lineage>
        <taxon>Bacteria</taxon>
        <taxon>Bacillati</taxon>
        <taxon>Actinomycetota</taxon>
        <taxon>Actinomycetes</taxon>
        <taxon>Propionibacteriales</taxon>
        <taxon>Nocardioidaceae</taxon>
        <taxon>Nocardioides</taxon>
    </lineage>
</organism>
<sequence>MRTQSQATLRRARMATALLTTGLTLGLALGLLGSALVAGHHSPAPATDLEAAAYSPPRYRMVQANIKAGMPTARFKKDVRKVLDTAPDFVTYNEVNNRRAADLAPGRYRVWRKGGNAYRAATAVAWDDKVWKATAKGLHRISNKRGKPDGQRLHWGIRYANWVTLEHRSTGKKVSVVAVHFAPKSKYYGDLVRPSAKALNALVKSLAGRGPVMVGGDLNVQYGGSRYPRDIFAARHLTPSYDVTHQVPVTHGRASTIDYVLARGIARFATGNQRAFGLESDHNAVSVDFSPLPVGSTSGSAKVRFGPGTVVTDPGLSAAEEQSVLRTVLKAVNSAQRGATVHLASRVATNARVVRALKQAKSRGAHVQVVTAERTTTDQMRSLQRVLGKDVNKQSWAVARPDGYDGAGLRATVLLVSRTGATPAFAFSSSTQMSPSAGKGRRAGYISVTKESYDKLLKPFFSAVGRRVRAS</sequence>
<dbReference type="EMBL" id="BSEL01000005">
    <property type="protein sequence ID" value="GLJ68179.1"/>
    <property type="molecule type" value="Genomic_DNA"/>
</dbReference>
<reference evidence="2" key="2">
    <citation type="submission" date="2023-01" db="EMBL/GenBank/DDBJ databases">
        <authorList>
            <person name="Sun Q."/>
            <person name="Evtushenko L."/>
        </authorList>
    </citation>
    <scope>NUCLEOTIDE SEQUENCE</scope>
    <source>
        <strain evidence="2">VKM Ac-1246</strain>
    </source>
</reference>
<protein>
    <recommendedName>
        <fullName evidence="1">Endonuclease/exonuclease/phosphatase domain-containing protein</fullName>
    </recommendedName>
</protein>
<evidence type="ECO:0000259" key="1">
    <source>
        <dbReference type="Pfam" id="PF03372"/>
    </source>
</evidence>
<dbReference type="Gene3D" id="3.30.870.10">
    <property type="entry name" value="Endonuclease Chain A"/>
    <property type="match status" value="1"/>
</dbReference>
<dbReference type="RefSeq" id="WP_189120275.1">
    <property type="nucleotide sequence ID" value="NZ_BMRK01000020.1"/>
</dbReference>
<name>A0ABQ5SWH1_9ACTN</name>